<dbReference type="AlphaFoldDB" id="A0A9P6C7M5"/>
<accession>A0A9P6C7M5</accession>
<evidence type="ECO:0000313" key="1">
    <source>
        <dbReference type="EMBL" id="KAF9451434.1"/>
    </source>
</evidence>
<dbReference type="OrthoDB" id="5397701at2759"/>
<name>A0A9P6C7M5_9AGAR</name>
<dbReference type="EMBL" id="MU151085">
    <property type="protein sequence ID" value="KAF9451434.1"/>
    <property type="molecule type" value="Genomic_DNA"/>
</dbReference>
<comment type="caution">
    <text evidence="1">The sequence shown here is derived from an EMBL/GenBank/DDBJ whole genome shotgun (WGS) entry which is preliminary data.</text>
</comment>
<sequence>MQYSRAVIRQLVPQKNVWRPSDLTTRRTFSYAASRWFLSSTPRPNSSHTTSLDIIYRYDRRFNSSDAPNRGESFPDPSRPDLFYHLIQPPTPTSKTLPAYALSYLQEKPPTSSSATIIGWLPAQGRGNERNNGTDPKITSGNITLEDFVSNSKFLDILHSAIKDGLKEGVDEIQKATAIQTMDGWMHIHGMLFMLLRSRDMVADVFIDQRNIPALNRIGDPDDIIGTVLVENSEILPETYQPMLAYRLVTSDGLMQLTPGLAKKLQDTLAVISNAERASMS</sequence>
<dbReference type="PANTHER" id="PTHR37331">
    <property type="entry name" value="YALI0F11671P"/>
    <property type="match status" value="1"/>
</dbReference>
<gene>
    <name evidence="1" type="ORF">P691DRAFT_699271</name>
</gene>
<keyword evidence="2" id="KW-1185">Reference proteome</keyword>
<evidence type="ECO:0000313" key="2">
    <source>
        <dbReference type="Proteomes" id="UP000807342"/>
    </source>
</evidence>
<protein>
    <submittedName>
        <fullName evidence="1">Uncharacterized protein</fullName>
    </submittedName>
</protein>
<organism evidence="1 2">
    <name type="scientific">Macrolepiota fuliginosa MF-IS2</name>
    <dbReference type="NCBI Taxonomy" id="1400762"/>
    <lineage>
        <taxon>Eukaryota</taxon>
        <taxon>Fungi</taxon>
        <taxon>Dikarya</taxon>
        <taxon>Basidiomycota</taxon>
        <taxon>Agaricomycotina</taxon>
        <taxon>Agaricomycetes</taxon>
        <taxon>Agaricomycetidae</taxon>
        <taxon>Agaricales</taxon>
        <taxon>Agaricineae</taxon>
        <taxon>Agaricaceae</taxon>
        <taxon>Macrolepiota</taxon>
    </lineage>
</organism>
<reference evidence="1" key="1">
    <citation type="submission" date="2020-11" db="EMBL/GenBank/DDBJ databases">
        <authorList>
            <consortium name="DOE Joint Genome Institute"/>
            <person name="Ahrendt S."/>
            <person name="Riley R."/>
            <person name="Andreopoulos W."/>
            <person name="Labutti K."/>
            <person name="Pangilinan J."/>
            <person name="Ruiz-Duenas F.J."/>
            <person name="Barrasa J.M."/>
            <person name="Sanchez-Garcia M."/>
            <person name="Camarero S."/>
            <person name="Miyauchi S."/>
            <person name="Serrano A."/>
            <person name="Linde D."/>
            <person name="Babiker R."/>
            <person name="Drula E."/>
            <person name="Ayuso-Fernandez I."/>
            <person name="Pacheco R."/>
            <person name="Padilla G."/>
            <person name="Ferreira P."/>
            <person name="Barriuso J."/>
            <person name="Kellner H."/>
            <person name="Castanera R."/>
            <person name="Alfaro M."/>
            <person name="Ramirez L."/>
            <person name="Pisabarro A.G."/>
            <person name="Kuo A."/>
            <person name="Tritt A."/>
            <person name="Lipzen A."/>
            <person name="He G."/>
            <person name="Yan M."/>
            <person name="Ng V."/>
            <person name="Cullen D."/>
            <person name="Martin F."/>
            <person name="Rosso M.-N."/>
            <person name="Henrissat B."/>
            <person name="Hibbett D."/>
            <person name="Martinez A.T."/>
            <person name="Grigoriev I.V."/>
        </authorList>
    </citation>
    <scope>NUCLEOTIDE SEQUENCE</scope>
    <source>
        <strain evidence="1">MF-IS2</strain>
    </source>
</reference>
<dbReference type="Proteomes" id="UP000807342">
    <property type="component" value="Unassembled WGS sequence"/>
</dbReference>
<dbReference type="PANTHER" id="PTHR37331:SF1">
    <property type="entry name" value="YALI0F11671P"/>
    <property type="match status" value="1"/>
</dbReference>
<proteinExistence type="predicted"/>